<accession>A0A1J0AKK9</accession>
<dbReference type="InterPro" id="IPR013324">
    <property type="entry name" value="RNA_pol_sigma_r3/r4-like"/>
</dbReference>
<dbReference type="InterPro" id="IPR006524">
    <property type="entry name" value="ArpU-like"/>
</dbReference>
<organism evidence="2">
    <name type="scientific">Bacillus subtilis</name>
    <dbReference type="NCBI Taxonomy" id="1423"/>
    <lineage>
        <taxon>Bacteria</taxon>
        <taxon>Bacillati</taxon>
        <taxon>Bacillota</taxon>
        <taxon>Bacilli</taxon>
        <taxon>Bacillales</taxon>
        <taxon>Bacillaceae</taxon>
        <taxon>Bacillus</taxon>
    </lineage>
</organism>
<dbReference type="SUPFAM" id="SSF88659">
    <property type="entry name" value="Sigma3 and sigma4 domains of RNA polymerase sigma factors"/>
    <property type="match status" value="1"/>
</dbReference>
<dbReference type="GO" id="GO:0016987">
    <property type="term" value="F:sigma factor activity"/>
    <property type="evidence" value="ECO:0007669"/>
    <property type="project" value="InterPro"/>
</dbReference>
<keyword evidence="2" id="KW-0614">Plasmid</keyword>
<dbReference type="GO" id="GO:0003677">
    <property type="term" value="F:DNA binding"/>
    <property type="evidence" value="ECO:0007669"/>
    <property type="project" value="InterPro"/>
</dbReference>
<feature type="domain" description="RNA polymerase sigma factor 70 region 4 type 2" evidence="1">
    <location>
        <begin position="76"/>
        <end position="127"/>
    </location>
</feature>
<dbReference type="AlphaFoldDB" id="A0A1J0AKK9"/>
<dbReference type="Pfam" id="PF08281">
    <property type="entry name" value="Sigma70_r4_2"/>
    <property type="match status" value="1"/>
</dbReference>
<evidence type="ECO:0000259" key="1">
    <source>
        <dbReference type="Pfam" id="PF08281"/>
    </source>
</evidence>
<proteinExistence type="predicted"/>
<dbReference type="NCBIfam" id="TIGR01637">
    <property type="entry name" value="phage_arpU"/>
    <property type="match status" value="1"/>
</dbReference>
<dbReference type="InterPro" id="IPR036388">
    <property type="entry name" value="WH-like_DNA-bd_sf"/>
</dbReference>
<gene>
    <name evidence="2" type="ORF">pBS72_0050</name>
</gene>
<reference evidence="2" key="2">
    <citation type="journal article" date="2003" name="Plasmid">
        <title>Bacillus subtilis soil isolates: plasmid replicon analysis and construction of a new theta-replicating vector.</title>
        <authorList>
            <person name="Titok M.A."/>
            <person name="Chapuis J."/>
            <person name="Selezneva Y.V."/>
            <person name="Lagodich A.V."/>
            <person name="Prokulevich V.A."/>
            <person name="Ehrlich S.D."/>
            <person name="Janniere L."/>
        </authorList>
    </citation>
    <scope>NUCLEOTIDE SEQUENCE</scope>
    <source>
        <strain evidence="2">72</strain>
        <plasmid evidence="2">pBS72</plasmid>
    </source>
</reference>
<evidence type="ECO:0000313" key="2">
    <source>
        <dbReference type="EMBL" id="APB62274.1"/>
    </source>
</evidence>
<dbReference type="RefSeq" id="WP_041334372.1">
    <property type="nucleotide sequence ID" value="NZ_BSEE01000009.1"/>
</dbReference>
<dbReference type="InterPro" id="IPR013249">
    <property type="entry name" value="RNA_pol_sigma70_r4_t2"/>
</dbReference>
<sequence>MYSSIFDSRLVEEGRTISAVENHLKRYELARLRLESEDLPSTTQTYQLIPVSNNQFNSKVENYVEDREELMLFTNKVAMAINRLEDEYRKLIVLKYFKKRKNEEIARTLSISSRTFSRKRKKALVQLAFALGIVCWKKEE</sequence>
<dbReference type="Gene3D" id="1.10.10.10">
    <property type="entry name" value="Winged helix-like DNA-binding domain superfamily/Winged helix DNA-binding domain"/>
    <property type="match status" value="1"/>
</dbReference>
<geneLocation type="plasmid" evidence="2">
    <name>pBS72</name>
</geneLocation>
<reference evidence="2" key="1">
    <citation type="journal article" date="2002" name="Mikrobiologiia">
        <title>Soil strain of Bacillus subtilis harboring a large plasmid that mediates high-frequency conjugal mobilization.</title>
        <authorList>
            <person name="Lotareva O.V."/>
            <person name="Poluektova E.U."/>
            <person name="Titok M.A."/>
            <person name="Prozorov A.A."/>
        </authorList>
    </citation>
    <scope>NUCLEOTIDE SEQUENCE</scope>
    <source>
        <strain evidence="2">72</strain>
        <plasmid evidence="2">pBS72</plasmid>
    </source>
</reference>
<name>A0A1J0AKK9_BACIU</name>
<dbReference type="GO" id="GO:0006352">
    <property type="term" value="P:DNA-templated transcription initiation"/>
    <property type="evidence" value="ECO:0007669"/>
    <property type="project" value="InterPro"/>
</dbReference>
<reference evidence="2" key="3">
    <citation type="journal article" date="2004" name="Mol. Biol. (Mosk.)">
        <title>The replication system of plasmids from Bacillus subtilis environmental isolates.</title>
        <authorList>
            <person name="Lagodich A.V."/>
            <person name="Shtaniuk Iu.V."/>
            <person name="Prozorov A.A."/>
            <person name="Titok M.A."/>
        </authorList>
    </citation>
    <scope>NUCLEOTIDE SEQUENCE</scope>
    <source>
        <strain evidence="2">72</strain>
        <plasmid evidence="2">pBS72</plasmid>
    </source>
</reference>
<dbReference type="EMBL" id="KX711616">
    <property type="protein sequence ID" value="APB62274.1"/>
    <property type="molecule type" value="Genomic_DNA"/>
</dbReference>
<reference evidence="2" key="4">
    <citation type="journal article" date="2006" name="Microbiology">
        <title>The replicative polymerases PolC and DnaE are required for theta replication of the Bacillus subtilis plasmid pBS72.</title>
        <authorList>
            <person name="Titok M."/>
            <person name="Suski C."/>
            <person name="Dalmais B."/>
            <person name="Ehrlich S.D."/>
            <person name="Janniere L."/>
        </authorList>
    </citation>
    <scope>NUCLEOTIDE SEQUENCE</scope>
    <source>
        <strain evidence="2">72</strain>
        <plasmid evidence="2">pBS72</plasmid>
    </source>
</reference>
<reference evidence="2" key="5">
    <citation type="submission" date="2016-08" db="EMBL/GenBank/DDBJ databases">
        <authorList>
            <person name="Satsunkevich N.E."/>
            <person name="Valentovich L.N."/>
            <person name="Kolomiets E.I."/>
            <person name="Titok M.A."/>
        </authorList>
    </citation>
    <scope>NUCLEOTIDE SEQUENCE</scope>
    <source>
        <strain evidence="2">72</strain>
        <plasmid evidence="2">pBS72</plasmid>
    </source>
</reference>
<protein>
    <submittedName>
        <fullName evidence="2">Phage transcriptional regulator, ArpU family</fullName>
    </submittedName>
</protein>